<evidence type="ECO:0000313" key="4">
    <source>
        <dbReference type="EMBL" id="CAB4217855.1"/>
    </source>
</evidence>
<dbReference type="EMBL" id="LR797450">
    <property type="protein sequence ID" value="CAB4217855.1"/>
    <property type="molecule type" value="Genomic_DNA"/>
</dbReference>
<feature type="compositionally biased region" description="Low complexity" evidence="1">
    <location>
        <begin position="118"/>
        <end position="132"/>
    </location>
</feature>
<evidence type="ECO:0000313" key="5">
    <source>
        <dbReference type="EMBL" id="CAB5231667.1"/>
    </source>
</evidence>
<evidence type="ECO:0000313" key="3">
    <source>
        <dbReference type="EMBL" id="CAB4193246.1"/>
    </source>
</evidence>
<dbReference type="EMBL" id="LR797197">
    <property type="protein sequence ID" value="CAB4193246.1"/>
    <property type="molecule type" value="Genomic_DNA"/>
</dbReference>
<gene>
    <name evidence="2" type="ORF">UFOVP1127_27</name>
    <name evidence="3" type="ORF">UFOVP1242_47</name>
    <name evidence="4" type="ORF">UFOVP1492_107</name>
    <name evidence="5" type="ORF">UFOVP1580_136</name>
</gene>
<evidence type="ECO:0000313" key="2">
    <source>
        <dbReference type="EMBL" id="CAB4185167.1"/>
    </source>
</evidence>
<evidence type="ECO:0000256" key="1">
    <source>
        <dbReference type="SAM" id="MobiDB-lite"/>
    </source>
</evidence>
<dbReference type="EMBL" id="LR798430">
    <property type="protein sequence ID" value="CAB5231667.1"/>
    <property type="molecule type" value="Genomic_DNA"/>
</dbReference>
<feature type="region of interest" description="Disordered" evidence="1">
    <location>
        <begin position="95"/>
        <end position="139"/>
    </location>
</feature>
<accession>A0A6J7XMA3</accession>
<proteinExistence type="predicted"/>
<dbReference type="EMBL" id="LR797075">
    <property type="protein sequence ID" value="CAB4185167.1"/>
    <property type="molecule type" value="Genomic_DNA"/>
</dbReference>
<organism evidence="5">
    <name type="scientific">uncultured Caudovirales phage</name>
    <dbReference type="NCBI Taxonomy" id="2100421"/>
    <lineage>
        <taxon>Viruses</taxon>
        <taxon>Duplodnaviria</taxon>
        <taxon>Heunggongvirae</taxon>
        <taxon>Uroviricota</taxon>
        <taxon>Caudoviricetes</taxon>
        <taxon>Peduoviridae</taxon>
        <taxon>Maltschvirus</taxon>
        <taxon>Maltschvirus maltsch</taxon>
    </lineage>
</organism>
<sequence length="139" mass="15067">MKKDIKSNLKDSQKPVAVDSKLPVPVQVLDIPPALAADLSDIDRDVVAIQQQLEATKQRKQDIIYGFLAAHNIEKGTPFGVPPTHEKISIFTKEELERAQRASMTAPKEEPPAPPAPTAEKTGADTAEATPAKKPPTKK</sequence>
<name>A0A6J7XMA3_9CAUD</name>
<reference evidence="5" key="1">
    <citation type="submission" date="2020-05" db="EMBL/GenBank/DDBJ databases">
        <authorList>
            <person name="Chiriac C."/>
            <person name="Salcher M."/>
            <person name="Ghai R."/>
            <person name="Kavagutti S V."/>
        </authorList>
    </citation>
    <scope>NUCLEOTIDE SEQUENCE</scope>
</reference>
<protein>
    <submittedName>
        <fullName evidence="5">Uncharacterized protein</fullName>
    </submittedName>
</protein>